<reference evidence="1" key="1">
    <citation type="submission" date="2018-02" db="EMBL/GenBank/DDBJ databases">
        <title>Rhizophora mucronata_Transcriptome.</title>
        <authorList>
            <person name="Meera S.P."/>
            <person name="Sreeshan A."/>
            <person name="Augustine A."/>
        </authorList>
    </citation>
    <scope>NUCLEOTIDE SEQUENCE</scope>
    <source>
        <tissue evidence="1">Leaf</tissue>
    </source>
</reference>
<dbReference type="AlphaFoldDB" id="A0A2P2Q5H1"/>
<protein>
    <submittedName>
        <fullName evidence="1">Uncharacterized protein</fullName>
    </submittedName>
</protein>
<proteinExistence type="predicted"/>
<evidence type="ECO:0000313" key="1">
    <source>
        <dbReference type="EMBL" id="MBX62234.1"/>
    </source>
</evidence>
<sequence length="19" mass="2298">MHFNHSKQEKGVKETRELV</sequence>
<name>A0A2P2Q5H1_RHIMU</name>
<dbReference type="EMBL" id="GGEC01081750">
    <property type="protein sequence ID" value="MBX62234.1"/>
    <property type="molecule type" value="Transcribed_RNA"/>
</dbReference>
<accession>A0A2P2Q5H1</accession>
<organism evidence="1">
    <name type="scientific">Rhizophora mucronata</name>
    <name type="common">Asiatic mangrove</name>
    <dbReference type="NCBI Taxonomy" id="61149"/>
    <lineage>
        <taxon>Eukaryota</taxon>
        <taxon>Viridiplantae</taxon>
        <taxon>Streptophyta</taxon>
        <taxon>Embryophyta</taxon>
        <taxon>Tracheophyta</taxon>
        <taxon>Spermatophyta</taxon>
        <taxon>Magnoliopsida</taxon>
        <taxon>eudicotyledons</taxon>
        <taxon>Gunneridae</taxon>
        <taxon>Pentapetalae</taxon>
        <taxon>rosids</taxon>
        <taxon>fabids</taxon>
        <taxon>Malpighiales</taxon>
        <taxon>Rhizophoraceae</taxon>
        <taxon>Rhizophora</taxon>
    </lineage>
</organism>